<dbReference type="Gene3D" id="3.90.1200.10">
    <property type="match status" value="1"/>
</dbReference>
<dbReference type="InterPro" id="IPR011009">
    <property type="entry name" value="Kinase-like_dom_sf"/>
</dbReference>
<dbReference type="Proteomes" id="UP000494256">
    <property type="component" value="Unassembled WGS sequence"/>
</dbReference>
<accession>A0A8S0YRX3</accession>
<dbReference type="PANTHER" id="PTHR11012:SF30">
    <property type="entry name" value="PROTEIN KINASE-LIKE DOMAIN-CONTAINING"/>
    <property type="match status" value="1"/>
</dbReference>
<comment type="caution">
    <text evidence="2">The sequence shown here is derived from an EMBL/GenBank/DDBJ whole genome shotgun (WGS) entry which is preliminary data.</text>
</comment>
<evidence type="ECO:0000313" key="2">
    <source>
        <dbReference type="EMBL" id="CAB3222003.1"/>
    </source>
</evidence>
<dbReference type="SUPFAM" id="SSF56112">
    <property type="entry name" value="Protein kinase-like (PK-like)"/>
    <property type="match status" value="1"/>
</dbReference>
<dbReference type="InterPro" id="IPR004119">
    <property type="entry name" value="EcKL"/>
</dbReference>
<protein>
    <recommendedName>
        <fullName evidence="1">CHK kinase-like domain-containing protein</fullName>
    </recommendedName>
</protein>
<dbReference type="InterPro" id="IPR015897">
    <property type="entry name" value="CHK_kinase-like"/>
</dbReference>
<sequence length="408" mass="47717">MPVRKISHSHPEFISIIYKLADKCNINLTDYVVVYGCEDVDSFVRGIYRLRLTGNRDGQKIKLDIVMKWHPDPKTRASLRDAYRREFVFYRHIIPQLLEIQRNFKNIEGLKIKFPNCVFASIEYDKEVLAVQKISEFSFRDRFHKMDLQHVSLVLKHLAKLHALSFALARNSPKKFREIKELCSKDVQYGDPGPVPSSMKYFYEASVNVILDTAIKKKMKDFGPNILTALYKCTQSDNYSAICHADCWNNNVGFKYKGERPVEVIFIDYQMTRIASPVTDISYFLYMSTDHDFIKKHYYHVLDVYYGTLAAVLRQCNLDVNEIYPQSIFQKHLSEYTVLGLIEALVSMMIITAENEEALRMTELKHEDTSEFFCENEKQVRPLFVERVNGIVSDFFEKNYSLHAILLR</sequence>
<dbReference type="Pfam" id="PF02958">
    <property type="entry name" value="EcKL"/>
    <property type="match status" value="1"/>
</dbReference>
<dbReference type="AlphaFoldDB" id="A0A8S0YRX3"/>
<dbReference type="EMBL" id="CADEBD010000051">
    <property type="protein sequence ID" value="CAB3222003.1"/>
    <property type="molecule type" value="Genomic_DNA"/>
</dbReference>
<name>A0A8S0YRX3_ARCPL</name>
<feature type="domain" description="CHK kinase-like" evidence="1">
    <location>
        <begin position="129"/>
        <end position="315"/>
    </location>
</feature>
<dbReference type="OrthoDB" id="336240at2759"/>
<gene>
    <name evidence="2" type="ORF">APLA_LOCUS1119</name>
</gene>
<proteinExistence type="predicted"/>
<reference evidence="2 3" key="1">
    <citation type="submission" date="2020-04" db="EMBL/GenBank/DDBJ databases">
        <authorList>
            <person name="Wallbank WR R."/>
            <person name="Pardo Diaz C."/>
            <person name="Kozak K."/>
            <person name="Martin S."/>
            <person name="Jiggins C."/>
            <person name="Moest M."/>
            <person name="Warren A I."/>
            <person name="Byers J.R.P. K."/>
            <person name="Montejo-Kovacevich G."/>
            <person name="Yen C E."/>
        </authorList>
    </citation>
    <scope>NUCLEOTIDE SEQUENCE [LARGE SCALE GENOMIC DNA]</scope>
</reference>
<dbReference type="SMART" id="SM00587">
    <property type="entry name" value="CHK"/>
    <property type="match status" value="1"/>
</dbReference>
<dbReference type="PANTHER" id="PTHR11012">
    <property type="entry name" value="PROTEIN KINASE-LIKE DOMAIN-CONTAINING"/>
    <property type="match status" value="1"/>
</dbReference>
<evidence type="ECO:0000313" key="3">
    <source>
        <dbReference type="Proteomes" id="UP000494256"/>
    </source>
</evidence>
<evidence type="ECO:0000259" key="1">
    <source>
        <dbReference type="SMART" id="SM00587"/>
    </source>
</evidence>
<organism evidence="2 3">
    <name type="scientific">Arctia plantaginis</name>
    <name type="common">Wood tiger moth</name>
    <name type="synonym">Phalaena plantaginis</name>
    <dbReference type="NCBI Taxonomy" id="874455"/>
    <lineage>
        <taxon>Eukaryota</taxon>
        <taxon>Metazoa</taxon>
        <taxon>Ecdysozoa</taxon>
        <taxon>Arthropoda</taxon>
        <taxon>Hexapoda</taxon>
        <taxon>Insecta</taxon>
        <taxon>Pterygota</taxon>
        <taxon>Neoptera</taxon>
        <taxon>Endopterygota</taxon>
        <taxon>Lepidoptera</taxon>
        <taxon>Glossata</taxon>
        <taxon>Ditrysia</taxon>
        <taxon>Noctuoidea</taxon>
        <taxon>Erebidae</taxon>
        <taxon>Arctiinae</taxon>
        <taxon>Arctia</taxon>
    </lineage>
</organism>